<name>A0AAE2CAJ4_9LAMI</name>
<protein>
    <submittedName>
        <fullName evidence="2">Uncharacterized protein</fullName>
    </submittedName>
</protein>
<evidence type="ECO:0000313" key="2">
    <source>
        <dbReference type="EMBL" id="KAK4415067.1"/>
    </source>
</evidence>
<organism evidence="2 3">
    <name type="scientific">Sesamum alatum</name>
    <dbReference type="NCBI Taxonomy" id="300844"/>
    <lineage>
        <taxon>Eukaryota</taxon>
        <taxon>Viridiplantae</taxon>
        <taxon>Streptophyta</taxon>
        <taxon>Embryophyta</taxon>
        <taxon>Tracheophyta</taxon>
        <taxon>Spermatophyta</taxon>
        <taxon>Magnoliopsida</taxon>
        <taxon>eudicotyledons</taxon>
        <taxon>Gunneridae</taxon>
        <taxon>Pentapetalae</taxon>
        <taxon>asterids</taxon>
        <taxon>lamiids</taxon>
        <taxon>Lamiales</taxon>
        <taxon>Pedaliaceae</taxon>
        <taxon>Sesamum</taxon>
    </lineage>
</organism>
<reference evidence="2" key="2">
    <citation type="journal article" date="2024" name="Plant">
        <title>Genomic evolution and insights into agronomic trait innovations of Sesamum species.</title>
        <authorList>
            <person name="Miao H."/>
            <person name="Wang L."/>
            <person name="Qu L."/>
            <person name="Liu H."/>
            <person name="Sun Y."/>
            <person name="Le M."/>
            <person name="Wang Q."/>
            <person name="Wei S."/>
            <person name="Zheng Y."/>
            <person name="Lin W."/>
            <person name="Duan Y."/>
            <person name="Cao H."/>
            <person name="Xiong S."/>
            <person name="Wang X."/>
            <person name="Wei L."/>
            <person name="Li C."/>
            <person name="Ma Q."/>
            <person name="Ju M."/>
            <person name="Zhao R."/>
            <person name="Li G."/>
            <person name="Mu C."/>
            <person name="Tian Q."/>
            <person name="Mei H."/>
            <person name="Zhang T."/>
            <person name="Gao T."/>
            <person name="Zhang H."/>
        </authorList>
    </citation>
    <scope>NUCLEOTIDE SEQUENCE</scope>
    <source>
        <strain evidence="2">3651</strain>
    </source>
</reference>
<comment type="caution">
    <text evidence="2">The sequence shown here is derived from an EMBL/GenBank/DDBJ whole genome shotgun (WGS) entry which is preliminary data.</text>
</comment>
<accession>A0AAE2CAJ4</accession>
<dbReference type="AlphaFoldDB" id="A0AAE2CAJ4"/>
<reference evidence="2" key="1">
    <citation type="submission" date="2020-06" db="EMBL/GenBank/DDBJ databases">
        <authorList>
            <person name="Li T."/>
            <person name="Hu X."/>
            <person name="Zhang T."/>
            <person name="Song X."/>
            <person name="Zhang H."/>
            <person name="Dai N."/>
            <person name="Sheng W."/>
            <person name="Hou X."/>
            <person name="Wei L."/>
        </authorList>
    </citation>
    <scope>NUCLEOTIDE SEQUENCE</scope>
    <source>
        <strain evidence="2">3651</strain>
        <tissue evidence="2">Leaf</tissue>
    </source>
</reference>
<feature type="region of interest" description="Disordered" evidence="1">
    <location>
        <begin position="76"/>
        <end position="108"/>
    </location>
</feature>
<sequence>MFEEVGFLGDRTYYTKMGDVYYRVSIDQALFAICGGQPYEDEINIYVEIDGNVTGDEDGGLNKTVEFEEFADSDFDMNIDDDQPEITREGSDDVSLGRKHRQISGGDSVNMHFSGEGWHEVCHTVQVE</sequence>
<dbReference type="EMBL" id="JACGWO010000011">
    <property type="protein sequence ID" value="KAK4415067.1"/>
    <property type="molecule type" value="Genomic_DNA"/>
</dbReference>
<evidence type="ECO:0000313" key="3">
    <source>
        <dbReference type="Proteomes" id="UP001293254"/>
    </source>
</evidence>
<evidence type="ECO:0000256" key="1">
    <source>
        <dbReference type="SAM" id="MobiDB-lite"/>
    </source>
</evidence>
<keyword evidence="3" id="KW-1185">Reference proteome</keyword>
<gene>
    <name evidence="2" type="ORF">Salat_2613800</name>
</gene>
<proteinExistence type="predicted"/>
<dbReference type="Proteomes" id="UP001293254">
    <property type="component" value="Unassembled WGS sequence"/>
</dbReference>